<evidence type="ECO:0000313" key="2">
    <source>
        <dbReference type="EMBL" id="MDV6298031.1"/>
    </source>
</evidence>
<dbReference type="AlphaFoldDB" id="A0AAE4U1V8"/>
<reference evidence="2" key="1">
    <citation type="submission" date="2023-10" db="EMBL/GenBank/DDBJ databases">
        <title>Development of a sustainable strategy for remediation of hydrocarbon-contaminated territories based on the waste exchange concept.</title>
        <authorList>
            <person name="Krivoruchko A."/>
        </authorList>
    </citation>
    <scope>NUCLEOTIDE SEQUENCE</scope>
    <source>
        <strain evidence="2">IEGM 1175</strain>
    </source>
</reference>
<gene>
    <name evidence="2" type="ORF">R3P82_02785</name>
</gene>
<proteinExistence type="predicted"/>
<feature type="transmembrane region" description="Helical" evidence="1">
    <location>
        <begin position="165"/>
        <end position="183"/>
    </location>
</feature>
<accession>A0AAE4U1V8</accession>
<comment type="caution">
    <text evidence="2">The sequence shown here is derived from an EMBL/GenBank/DDBJ whole genome shotgun (WGS) entry which is preliminary data.</text>
</comment>
<sequence length="206" mass="22216">MIDNFLRPAETGAQRLADALRLLGVLSVLLALLFHELTDAAIVAFALPALMLPRFIGMRAWADASVSAALLVAAWSNVVDLYRVLWWWDVPVHFVLAGWMAVVAYLFLARRGIVRSPGARGFTTAGGIVLTTVLGLALGALWEMVEWFGYAYLTDDIYVTYGDTVGDMAASGLGALVAGVLMARGPQLLTPTALRTRESSETTSSR</sequence>
<dbReference type="Proteomes" id="UP001185873">
    <property type="component" value="Unassembled WGS sequence"/>
</dbReference>
<dbReference type="EMBL" id="JAWLKJ010000001">
    <property type="protein sequence ID" value="MDV6298031.1"/>
    <property type="molecule type" value="Genomic_DNA"/>
</dbReference>
<organism evidence="2 3">
    <name type="scientific">Dietzia maris</name>
    <dbReference type="NCBI Taxonomy" id="37915"/>
    <lineage>
        <taxon>Bacteria</taxon>
        <taxon>Bacillati</taxon>
        <taxon>Actinomycetota</taxon>
        <taxon>Actinomycetes</taxon>
        <taxon>Mycobacteriales</taxon>
        <taxon>Dietziaceae</taxon>
        <taxon>Dietzia</taxon>
    </lineage>
</organism>
<dbReference type="Pfam" id="PF09997">
    <property type="entry name" value="DUF2238"/>
    <property type="match status" value="1"/>
</dbReference>
<evidence type="ECO:0000256" key="1">
    <source>
        <dbReference type="SAM" id="Phobius"/>
    </source>
</evidence>
<keyword evidence="1" id="KW-0472">Membrane</keyword>
<evidence type="ECO:0008006" key="4">
    <source>
        <dbReference type="Google" id="ProtNLM"/>
    </source>
</evidence>
<evidence type="ECO:0000313" key="3">
    <source>
        <dbReference type="Proteomes" id="UP001185873"/>
    </source>
</evidence>
<feature type="transmembrane region" description="Helical" evidence="1">
    <location>
        <begin position="121"/>
        <end position="145"/>
    </location>
</feature>
<protein>
    <recommendedName>
        <fullName evidence="4">DUF2238 domain-containing protein</fullName>
    </recommendedName>
</protein>
<feature type="transmembrane region" description="Helical" evidence="1">
    <location>
        <begin position="20"/>
        <end position="48"/>
    </location>
</feature>
<name>A0AAE4U1V8_9ACTN</name>
<keyword evidence="1" id="KW-1133">Transmembrane helix</keyword>
<keyword evidence="1" id="KW-0812">Transmembrane</keyword>
<dbReference type="InterPro" id="IPR014509">
    <property type="entry name" value="YjdF-like"/>
</dbReference>
<feature type="transmembrane region" description="Helical" evidence="1">
    <location>
        <begin position="90"/>
        <end position="109"/>
    </location>
</feature>
<dbReference type="RefSeq" id="WP_317468460.1">
    <property type="nucleotide sequence ID" value="NZ_JAWLKJ010000001.1"/>
</dbReference>